<feature type="transmembrane region" description="Helical" evidence="2">
    <location>
        <begin position="305"/>
        <end position="324"/>
    </location>
</feature>
<feature type="transmembrane region" description="Helical" evidence="2">
    <location>
        <begin position="194"/>
        <end position="217"/>
    </location>
</feature>
<evidence type="ECO:0000313" key="5">
    <source>
        <dbReference type="Proteomes" id="UP001159364"/>
    </source>
</evidence>
<organism evidence="4 5">
    <name type="scientific">Erythroxylum novogranatense</name>
    <dbReference type="NCBI Taxonomy" id="1862640"/>
    <lineage>
        <taxon>Eukaryota</taxon>
        <taxon>Viridiplantae</taxon>
        <taxon>Streptophyta</taxon>
        <taxon>Embryophyta</taxon>
        <taxon>Tracheophyta</taxon>
        <taxon>Spermatophyta</taxon>
        <taxon>Magnoliopsida</taxon>
        <taxon>eudicotyledons</taxon>
        <taxon>Gunneridae</taxon>
        <taxon>Pentapetalae</taxon>
        <taxon>rosids</taxon>
        <taxon>fabids</taxon>
        <taxon>Malpighiales</taxon>
        <taxon>Erythroxylaceae</taxon>
        <taxon>Erythroxylum</taxon>
    </lineage>
</organism>
<feature type="transmembrane region" description="Helical" evidence="2">
    <location>
        <begin position="361"/>
        <end position="379"/>
    </location>
</feature>
<dbReference type="AlphaFoldDB" id="A0AAV8TQG2"/>
<dbReference type="PANTHER" id="PTHR23051:SF10">
    <property type="entry name" value="EAMA DOMAIN-CONTAINING PROTEIN"/>
    <property type="match status" value="1"/>
</dbReference>
<feature type="transmembrane region" description="Helical" evidence="2">
    <location>
        <begin position="331"/>
        <end position="349"/>
    </location>
</feature>
<evidence type="ECO:0000256" key="2">
    <source>
        <dbReference type="SAM" id="Phobius"/>
    </source>
</evidence>
<name>A0AAV8TQG2_9ROSI</name>
<proteinExistence type="predicted"/>
<keyword evidence="2" id="KW-0472">Membrane</keyword>
<feature type="chain" id="PRO_5043384263" description="EamA domain-containing protein" evidence="3">
    <location>
        <begin position="24"/>
        <end position="405"/>
    </location>
</feature>
<accession>A0AAV8TQG2</accession>
<feature type="transmembrane region" description="Helical" evidence="2">
    <location>
        <begin position="269"/>
        <end position="285"/>
    </location>
</feature>
<dbReference type="PANTHER" id="PTHR23051">
    <property type="entry name" value="SOLUTE CARRIER FAMILY 35, MEMBER F5"/>
    <property type="match status" value="1"/>
</dbReference>
<dbReference type="EMBL" id="JAIWQS010000004">
    <property type="protein sequence ID" value="KAJ8768149.1"/>
    <property type="molecule type" value="Genomic_DNA"/>
</dbReference>
<dbReference type="Pfam" id="PF16913">
    <property type="entry name" value="PUNUT"/>
    <property type="match status" value="1"/>
</dbReference>
<dbReference type="SUPFAM" id="SSF103481">
    <property type="entry name" value="Multidrug resistance efflux transporter EmrE"/>
    <property type="match status" value="2"/>
</dbReference>
<dbReference type="Proteomes" id="UP001159364">
    <property type="component" value="Linkage Group LG04"/>
</dbReference>
<keyword evidence="3" id="KW-0732">Signal</keyword>
<evidence type="ECO:0008006" key="6">
    <source>
        <dbReference type="Google" id="ProtNLM"/>
    </source>
</evidence>
<gene>
    <name evidence="4" type="ORF">K2173_021089</name>
</gene>
<dbReference type="GO" id="GO:0016020">
    <property type="term" value="C:membrane"/>
    <property type="evidence" value="ECO:0007669"/>
    <property type="project" value="TreeGrafter"/>
</dbReference>
<reference evidence="4 5" key="1">
    <citation type="submission" date="2021-09" db="EMBL/GenBank/DDBJ databases">
        <title>Genomic insights and catalytic innovation underlie evolution of tropane alkaloids biosynthesis.</title>
        <authorList>
            <person name="Wang Y.-J."/>
            <person name="Tian T."/>
            <person name="Huang J.-P."/>
            <person name="Huang S.-X."/>
        </authorList>
    </citation>
    <scope>NUCLEOTIDE SEQUENCE [LARGE SCALE GENOMIC DNA]</scope>
    <source>
        <strain evidence="4">KIB-2018</strain>
        <tissue evidence="4">Leaf</tissue>
    </source>
</reference>
<evidence type="ECO:0000256" key="1">
    <source>
        <dbReference type="ARBA" id="ARBA00004141"/>
    </source>
</evidence>
<keyword evidence="2" id="KW-1133">Transmembrane helix</keyword>
<feature type="transmembrane region" description="Helical" evidence="2">
    <location>
        <begin position="139"/>
        <end position="161"/>
    </location>
</feature>
<protein>
    <recommendedName>
        <fullName evidence="6">EamA domain-containing protein</fullName>
    </recommendedName>
</protein>
<feature type="transmembrane region" description="Helical" evidence="2">
    <location>
        <begin position="39"/>
        <end position="56"/>
    </location>
</feature>
<evidence type="ECO:0000313" key="4">
    <source>
        <dbReference type="EMBL" id="KAJ8768149.1"/>
    </source>
</evidence>
<feature type="transmembrane region" description="Helical" evidence="2">
    <location>
        <begin position="167"/>
        <end position="187"/>
    </location>
</feature>
<comment type="subcellular location">
    <subcellularLocation>
        <location evidence="1">Membrane</location>
        <topology evidence="1">Multi-pass membrane protein</topology>
    </subcellularLocation>
</comment>
<feature type="transmembrane region" description="Helical" evidence="2">
    <location>
        <begin position="237"/>
        <end position="257"/>
    </location>
</feature>
<comment type="caution">
    <text evidence="4">The sequence shown here is derived from an EMBL/GenBank/DDBJ whole genome shotgun (WGS) entry which is preliminary data.</text>
</comment>
<feature type="signal peptide" evidence="3">
    <location>
        <begin position="1"/>
        <end position="23"/>
    </location>
</feature>
<keyword evidence="5" id="KW-1185">Reference proteome</keyword>
<dbReference type="InterPro" id="IPR037185">
    <property type="entry name" value="EmrE-like"/>
</dbReference>
<evidence type="ECO:0000256" key="3">
    <source>
        <dbReference type="SAM" id="SignalP"/>
    </source>
</evidence>
<keyword evidence="2" id="KW-0812">Transmembrane</keyword>
<sequence>MGCKYKIGLMLIVTVIVVWVTCAEVTQGLFTDYEHPFMMAYVGTSLLVIYLPIGFIKDWWLRSVRNNGDNEEETSDKSGDDNLEHNSVSANLDIEQRGTVAKDSSMVVGVTENENPAMSENNEDTNSKKISSYQETKRAATIGFFFAPIWFFTEYLTNAALARTTVASTTLLNSTSCLFTLIIGAVLGEEKINIVKVISVIVSMAGVAMTTIGKTWSADSQHSSSSGDHKHSLLGDLFAALSALTYALFTVLLKKFAGKDGEKVDMQKLYGFIGLFTLISLWWLVWPLNALGMEPKFAFPHSAKLTGIIIANCLVGSVFCDYFWAFGVVWTNPLVAALGISLTIPIAMLEDMVIHRQRYSAVYLLGAAQVFVGFVIVNLSDWISQKIKKIAPEIPRINMAFLRPG</sequence>